<comment type="caution">
    <text evidence="12">The sequence shown here is derived from an EMBL/GenBank/DDBJ whole genome shotgun (WGS) entry which is preliminary data.</text>
</comment>
<evidence type="ECO:0000256" key="7">
    <source>
        <dbReference type="ARBA" id="ARBA00022958"/>
    </source>
</evidence>
<evidence type="ECO:0000313" key="12">
    <source>
        <dbReference type="EMBL" id="TCZ80911.1"/>
    </source>
</evidence>
<keyword evidence="4 11" id="KW-0812">Transmembrane</keyword>
<keyword evidence="10 11" id="KW-0472">Membrane</keyword>
<dbReference type="GO" id="GO:0005524">
    <property type="term" value="F:ATP binding"/>
    <property type="evidence" value="ECO:0007669"/>
    <property type="project" value="UniProtKB-UniRule"/>
</dbReference>
<evidence type="ECO:0000256" key="3">
    <source>
        <dbReference type="ARBA" id="ARBA00022538"/>
    </source>
</evidence>
<protein>
    <recommendedName>
        <fullName evidence="11">Potassium-transporting ATPase KdpC subunit</fullName>
    </recommendedName>
    <alternativeName>
        <fullName evidence="11">ATP phosphohydrolase [potassium-transporting] C chain</fullName>
    </alternativeName>
    <alternativeName>
        <fullName evidence="11">Potassium-binding and translocating subunit C</fullName>
    </alternativeName>
    <alternativeName>
        <fullName evidence="11">Potassium-translocating ATPase C chain</fullName>
    </alternativeName>
</protein>
<keyword evidence="7 11" id="KW-0630">Potassium</keyword>
<keyword evidence="13" id="KW-1185">Reference proteome</keyword>
<evidence type="ECO:0000256" key="11">
    <source>
        <dbReference type="HAMAP-Rule" id="MF_00276"/>
    </source>
</evidence>
<evidence type="ECO:0000256" key="10">
    <source>
        <dbReference type="ARBA" id="ARBA00023136"/>
    </source>
</evidence>
<gene>
    <name evidence="11 12" type="primary">kdpC</name>
    <name evidence="12" type="ORF">E0485_01080</name>
</gene>
<accession>A0A4R4EQM3</accession>
<sequence length="211" mass="22774">MRVMVQTANQATVQATESKGSYLFIVIRLCVLLILLCGILYPLVSTGIAQLLMPDRANGSLVKNSSGIVIGSELIGQSFKDQKYFHGRVSSIDYNAAASGSNNYGPSNPALIDRIKQSIEDWKSNNPAVPIDQVPVDLLTNSASGLDPDISPASAFVQVPRISALTGISEEQLKQLVKEHTTGRSLGLFGEERVHVLQLNLALDVLMQRGK</sequence>
<dbReference type="Pfam" id="PF02669">
    <property type="entry name" value="KdpC"/>
    <property type="match status" value="1"/>
</dbReference>
<keyword evidence="1 11" id="KW-0813">Transport</keyword>
<dbReference type="PANTHER" id="PTHR30042:SF2">
    <property type="entry name" value="POTASSIUM-TRANSPORTING ATPASE KDPC SUBUNIT"/>
    <property type="match status" value="1"/>
</dbReference>
<evidence type="ECO:0000256" key="8">
    <source>
        <dbReference type="ARBA" id="ARBA00022989"/>
    </source>
</evidence>
<dbReference type="GO" id="GO:0008556">
    <property type="term" value="F:P-type potassium transmembrane transporter activity"/>
    <property type="evidence" value="ECO:0007669"/>
    <property type="project" value="InterPro"/>
</dbReference>
<comment type="function">
    <text evidence="11">Part of the high-affinity ATP-driven potassium transport (or Kdp) system, which catalyzes the hydrolysis of ATP coupled with the electrogenic transport of potassium into the cytoplasm. This subunit acts as a catalytic chaperone that increases the ATP-binding affinity of the ATP-hydrolyzing subunit KdpB by the formation of a transient KdpB/KdpC/ATP ternary complex.</text>
</comment>
<evidence type="ECO:0000313" key="13">
    <source>
        <dbReference type="Proteomes" id="UP000295418"/>
    </source>
</evidence>
<evidence type="ECO:0000256" key="2">
    <source>
        <dbReference type="ARBA" id="ARBA00022475"/>
    </source>
</evidence>
<dbReference type="NCBIfam" id="TIGR00681">
    <property type="entry name" value="kdpC"/>
    <property type="match status" value="1"/>
</dbReference>
<dbReference type="NCBIfam" id="NF001454">
    <property type="entry name" value="PRK00315.1"/>
    <property type="match status" value="1"/>
</dbReference>
<dbReference type="HAMAP" id="MF_00276">
    <property type="entry name" value="KdpC"/>
    <property type="match status" value="1"/>
</dbReference>
<dbReference type="OrthoDB" id="9809491at2"/>
<evidence type="ECO:0000256" key="1">
    <source>
        <dbReference type="ARBA" id="ARBA00022448"/>
    </source>
</evidence>
<keyword evidence="5 11" id="KW-0547">Nucleotide-binding</keyword>
<organism evidence="12 13">
    <name type="scientific">Paenibacillus albiflavus</name>
    <dbReference type="NCBI Taxonomy" id="2545760"/>
    <lineage>
        <taxon>Bacteria</taxon>
        <taxon>Bacillati</taxon>
        <taxon>Bacillota</taxon>
        <taxon>Bacilli</taxon>
        <taxon>Bacillales</taxon>
        <taxon>Paenibacillaceae</taxon>
        <taxon>Paenibacillus</taxon>
    </lineage>
</organism>
<keyword evidence="2 11" id="KW-1003">Cell membrane</keyword>
<dbReference type="PIRSF" id="PIRSF001296">
    <property type="entry name" value="K_ATPase_KdpC"/>
    <property type="match status" value="1"/>
</dbReference>
<evidence type="ECO:0000256" key="4">
    <source>
        <dbReference type="ARBA" id="ARBA00022692"/>
    </source>
</evidence>
<comment type="similarity">
    <text evidence="11">Belongs to the KdpC family.</text>
</comment>
<feature type="transmembrane region" description="Helical" evidence="11">
    <location>
        <begin position="21"/>
        <end position="44"/>
    </location>
</feature>
<dbReference type="EMBL" id="SKFG01000001">
    <property type="protein sequence ID" value="TCZ80911.1"/>
    <property type="molecule type" value="Genomic_DNA"/>
</dbReference>
<dbReference type="PANTHER" id="PTHR30042">
    <property type="entry name" value="POTASSIUM-TRANSPORTING ATPASE C CHAIN"/>
    <property type="match status" value="1"/>
</dbReference>
<proteinExistence type="inferred from homology"/>
<reference evidence="12 13" key="1">
    <citation type="submission" date="2019-03" db="EMBL/GenBank/DDBJ databases">
        <authorList>
            <person name="Kim M.K.M."/>
        </authorList>
    </citation>
    <scope>NUCLEOTIDE SEQUENCE [LARGE SCALE GENOMIC DNA]</scope>
    <source>
        <strain evidence="12 13">18JY21-1</strain>
    </source>
</reference>
<name>A0A4R4EQM3_9BACL</name>
<evidence type="ECO:0000256" key="9">
    <source>
        <dbReference type="ARBA" id="ARBA00023065"/>
    </source>
</evidence>
<dbReference type="InterPro" id="IPR003820">
    <property type="entry name" value="KdpC"/>
</dbReference>
<comment type="subcellular location">
    <subcellularLocation>
        <location evidence="11">Cell membrane</location>
        <topology evidence="11">Single-pass membrane protein</topology>
    </subcellularLocation>
</comment>
<dbReference type="AlphaFoldDB" id="A0A4R4EQM3"/>
<evidence type="ECO:0000256" key="6">
    <source>
        <dbReference type="ARBA" id="ARBA00022840"/>
    </source>
</evidence>
<keyword evidence="3 11" id="KW-0633">Potassium transport</keyword>
<dbReference type="GO" id="GO:0005886">
    <property type="term" value="C:plasma membrane"/>
    <property type="evidence" value="ECO:0007669"/>
    <property type="project" value="UniProtKB-SubCell"/>
</dbReference>
<keyword evidence="6 11" id="KW-0067">ATP-binding</keyword>
<comment type="subunit">
    <text evidence="11">The system is composed of three essential subunits: KdpA, KdpB and KdpC.</text>
</comment>
<keyword evidence="8 11" id="KW-1133">Transmembrane helix</keyword>
<dbReference type="Proteomes" id="UP000295418">
    <property type="component" value="Unassembled WGS sequence"/>
</dbReference>
<evidence type="ECO:0000256" key="5">
    <source>
        <dbReference type="ARBA" id="ARBA00022741"/>
    </source>
</evidence>
<keyword evidence="9 11" id="KW-0406">Ion transport</keyword>